<comment type="caution">
    <text evidence="1">The sequence shown here is derived from an EMBL/GenBank/DDBJ whole genome shotgun (WGS) entry which is preliminary data.</text>
</comment>
<evidence type="ECO:0000313" key="1">
    <source>
        <dbReference type="EMBL" id="GGU52628.1"/>
    </source>
</evidence>
<proteinExistence type="predicted"/>
<keyword evidence="2" id="KW-1185">Reference proteome</keyword>
<evidence type="ECO:0000313" key="2">
    <source>
        <dbReference type="Proteomes" id="UP000636661"/>
    </source>
</evidence>
<organism evidence="1 2">
    <name type="scientific">Streptomyces lavendofoliae</name>
    <dbReference type="NCBI Taxonomy" id="67314"/>
    <lineage>
        <taxon>Bacteria</taxon>
        <taxon>Bacillati</taxon>
        <taxon>Actinomycetota</taxon>
        <taxon>Actinomycetes</taxon>
        <taxon>Kitasatosporales</taxon>
        <taxon>Streptomycetaceae</taxon>
        <taxon>Streptomyces</taxon>
    </lineage>
</organism>
<accession>A0A918I0I0</accession>
<dbReference type="RefSeq" id="WP_189552936.1">
    <property type="nucleotide sequence ID" value="NZ_BMTP01000012.1"/>
</dbReference>
<evidence type="ECO:0008006" key="3">
    <source>
        <dbReference type="Google" id="ProtNLM"/>
    </source>
</evidence>
<reference evidence="1" key="2">
    <citation type="submission" date="2020-09" db="EMBL/GenBank/DDBJ databases">
        <authorList>
            <person name="Sun Q."/>
            <person name="Ohkuma M."/>
        </authorList>
    </citation>
    <scope>NUCLEOTIDE SEQUENCE</scope>
    <source>
        <strain evidence="1">JCM 4391</strain>
    </source>
</reference>
<sequence>MSPLPVVVQPDAEAVVIDLLASALGDGVTLGSEWPEHLAEELPVVAVSLGGGGSRLKGVTKQVTLDIDVLAATKGEARDLAALISAHLIASQGTAQPGARLYEVEETSLIWLPDEVTGTPRYVLVMSMIIRPS</sequence>
<gene>
    <name evidence="1" type="ORF">GCM10010274_46960</name>
</gene>
<dbReference type="AlphaFoldDB" id="A0A918I0I0"/>
<dbReference type="Proteomes" id="UP000636661">
    <property type="component" value="Unassembled WGS sequence"/>
</dbReference>
<protein>
    <recommendedName>
        <fullName evidence="3">DUF3168 domain-containing protein</fullName>
    </recommendedName>
</protein>
<reference evidence="1" key="1">
    <citation type="journal article" date="2014" name="Int. J. Syst. Evol. Microbiol.">
        <title>Complete genome sequence of Corynebacterium casei LMG S-19264T (=DSM 44701T), isolated from a smear-ripened cheese.</title>
        <authorList>
            <consortium name="US DOE Joint Genome Institute (JGI-PGF)"/>
            <person name="Walter F."/>
            <person name="Albersmeier A."/>
            <person name="Kalinowski J."/>
            <person name="Ruckert C."/>
        </authorList>
    </citation>
    <scope>NUCLEOTIDE SEQUENCE</scope>
    <source>
        <strain evidence="1">JCM 4391</strain>
    </source>
</reference>
<name>A0A918I0I0_9ACTN</name>
<dbReference type="EMBL" id="BMTP01000012">
    <property type="protein sequence ID" value="GGU52628.1"/>
    <property type="molecule type" value="Genomic_DNA"/>
</dbReference>